<reference evidence="2" key="1">
    <citation type="submission" date="2021-01" db="EMBL/GenBank/DDBJ databases">
        <authorList>
            <person name="Corre E."/>
            <person name="Pelletier E."/>
            <person name="Niang G."/>
            <person name="Scheremetjew M."/>
            <person name="Finn R."/>
            <person name="Kale V."/>
            <person name="Holt S."/>
            <person name="Cochrane G."/>
            <person name="Meng A."/>
            <person name="Brown T."/>
            <person name="Cohen L."/>
        </authorList>
    </citation>
    <scope>NUCLEOTIDE SEQUENCE</scope>
    <source>
        <strain evidence="2">Isolate 1302-5</strain>
    </source>
</reference>
<dbReference type="AlphaFoldDB" id="A0A7S4N5Q1"/>
<sequence length="139" mass="15651">MPWETPVGEVIEGMKETVEKLNSEYEEKPQQHRIHTGRNYIETKFPNMDSFKTCTVKRTKLGAAETVESAPEKEAMAEEPDVVAKDEEKVQEEKEARQVIFDEKSNSVQRSIPASSARLGSKASFQSSIENTTIFLSAL</sequence>
<evidence type="ECO:0000313" key="2">
    <source>
        <dbReference type="EMBL" id="CAE2266611.1"/>
    </source>
</evidence>
<name>A0A7S4N5Q1_9STRA</name>
<gene>
    <name evidence="2" type="ORF">OAUR00152_LOCUS29244</name>
</gene>
<organism evidence="2">
    <name type="scientific">Odontella aurita</name>
    <dbReference type="NCBI Taxonomy" id="265563"/>
    <lineage>
        <taxon>Eukaryota</taxon>
        <taxon>Sar</taxon>
        <taxon>Stramenopiles</taxon>
        <taxon>Ochrophyta</taxon>
        <taxon>Bacillariophyta</taxon>
        <taxon>Mediophyceae</taxon>
        <taxon>Biddulphiophycidae</taxon>
        <taxon>Eupodiscales</taxon>
        <taxon>Odontellaceae</taxon>
        <taxon>Odontella</taxon>
    </lineage>
</organism>
<feature type="region of interest" description="Disordered" evidence="1">
    <location>
        <begin position="65"/>
        <end position="88"/>
    </location>
</feature>
<protein>
    <submittedName>
        <fullName evidence="2">Uncharacterized protein</fullName>
    </submittedName>
</protein>
<dbReference type="EMBL" id="HBKQ01042409">
    <property type="protein sequence ID" value="CAE2266611.1"/>
    <property type="molecule type" value="Transcribed_RNA"/>
</dbReference>
<evidence type="ECO:0000256" key="1">
    <source>
        <dbReference type="SAM" id="MobiDB-lite"/>
    </source>
</evidence>
<proteinExistence type="predicted"/>
<accession>A0A7S4N5Q1</accession>
<feature type="compositionally biased region" description="Basic and acidic residues" evidence="1">
    <location>
        <begin position="70"/>
        <end position="88"/>
    </location>
</feature>